<dbReference type="RefSeq" id="WP_167192346.1">
    <property type="nucleotide sequence ID" value="NZ_JAAONZ010000030.1"/>
</dbReference>
<evidence type="ECO:0000256" key="3">
    <source>
        <dbReference type="ARBA" id="ARBA00023163"/>
    </source>
</evidence>
<dbReference type="Pfam" id="PF12802">
    <property type="entry name" value="MarR_2"/>
    <property type="match status" value="1"/>
</dbReference>
<dbReference type="GO" id="GO:0006950">
    <property type="term" value="P:response to stress"/>
    <property type="evidence" value="ECO:0007669"/>
    <property type="project" value="TreeGrafter"/>
</dbReference>
<dbReference type="Gene3D" id="1.10.10.10">
    <property type="entry name" value="Winged helix-like DNA-binding domain superfamily/Winged helix DNA-binding domain"/>
    <property type="match status" value="1"/>
</dbReference>
<organism evidence="5 6">
    <name type="scientific">Pseudomaricurvus hydrocarbonicus</name>
    <dbReference type="NCBI Taxonomy" id="1470433"/>
    <lineage>
        <taxon>Bacteria</taxon>
        <taxon>Pseudomonadati</taxon>
        <taxon>Pseudomonadota</taxon>
        <taxon>Gammaproteobacteria</taxon>
        <taxon>Cellvibrionales</taxon>
        <taxon>Cellvibrionaceae</taxon>
        <taxon>Pseudomaricurvus</taxon>
    </lineage>
</organism>
<feature type="domain" description="HTH marR-type" evidence="4">
    <location>
        <begin position="9"/>
        <end position="141"/>
    </location>
</feature>
<dbReference type="PROSITE" id="PS01117">
    <property type="entry name" value="HTH_MARR_1"/>
    <property type="match status" value="1"/>
</dbReference>
<sequence>MSKSTAFVDNYLPALLGQAWYLLSNEFRPVVEGHGLSVLEWRVLSALASSRVMTVSQLAEMTVSKQPTVTRLLHRLEAQGHVVRSSSLDDRRCTLVKVTPSGRRVVTGLIKLAEDHQKEILNTLSPEKVEVLMNSLKDLVRLHRTAE</sequence>
<evidence type="ECO:0000259" key="4">
    <source>
        <dbReference type="PROSITE" id="PS50995"/>
    </source>
</evidence>
<keyword evidence="3" id="KW-0804">Transcription</keyword>
<dbReference type="InterPro" id="IPR023187">
    <property type="entry name" value="Tscrpt_reg_MarR-type_CS"/>
</dbReference>
<keyword evidence="2" id="KW-0238">DNA-binding</keyword>
<evidence type="ECO:0000256" key="1">
    <source>
        <dbReference type="ARBA" id="ARBA00023015"/>
    </source>
</evidence>
<keyword evidence="1" id="KW-0805">Transcription regulation</keyword>
<dbReference type="SMART" id="SM00347">
    <property type="entry name" value="HTH_MARR"/>
    <property type="match status" value="1"/>
</dbReference>
<dbReference type="EMBL" id="JAAONZ010000030">
    <property type="protein sequence ID" value="NHO68390.1"/>
    <property type="molecule type" value="Genomic_DNA"/>
</dbReference>
<dbReference type="InterPro" id="IPR000835">
    <property type="entry name" value="HTH_MarR-typ"/>
</dbReference>
<dbReference type="PANTHER" id="PTHR33164:SF43">
    <property type="entry name" value="HTH-TYPE TRANSCRIPTIONAL REPRESSOR YETL"/>
    <property type="match status" value="1"/>
</dbReference>
<protein>
    <submittedName>
        <fullName evidence="5">Winged helix-turn-helix transcriptional regulator</fullName>
    </submittedName>
</protein>
<dbReference type="InterPro" id="IPR036388">
    <property type="entry name" value="WH-like_DNA-bd_sf"/>
</dbReference>
<dbReference type="Proteomes" id="UP000787472">
    <property type="component" value="Unassembled WGS sequence"/>
</dbReference>
<dbReference type="PROSITE" id="PS50995">
    <property type="entry name" value="HTH_MARR_2"/>
    <property type="match status" value="1"/>
</dbReference>
<dbReference type="GO" id="GO:0003700">
    <property type="term" value="F:DNA-binding transcription factor activity"/>
    <property type="evidence" value="ECO:0007669"/>
    <property type="project" value="InterPro"/>
</dbReference>
<comment type="caution">
    <text evidence="5">The sequence shown here is derived from an EMBL/GenBank/DDBJ whole genome shotgun (WGS) entry which is preliminary data.</text>
</comment>
<evidence type="ECO:0000313" key="6">
    <source>
        <dbReference type="Proteomes" id="UP000787472"/>
    </source>
</evidence>
<reference evidence="5" key="1">
    <citation type="submission" date="2020-03" db="EMBL/GenBank/DDBJ databases">
        <authorList>
            <person name="Guo F."/>
        </authorList>
    </citation>
    <scope>NUCLEOTIDE SEQUENCE</scope>
    <source>
        <strain evidence="5">JCM 30134</strain>
    </source>
</reference>
<dbReference type="InterPro" id="IPR039422">
    <property type="entry name" value="MarR/SlyA-like"/>
</dbReference>
<evidence type="ECO:0000313" key="5">
    <source>
        <dbReference type="EMBL" id="NHO68390.1"/>
    </source>
</evidence>
<keyword evidence="6" id="KW-1185">Reference proteome</keyword>
<dbReference type="InterPro" id="IPR036390">
    <property type="entry name" value="WH_DNA-bd_sf"/>
</dbReference>
<dbReference type="AlphaFoldDB" id="A0A9E5MQ64"/>
<dbReference type="SUPFAM" id="SSF46785">
    <property type="entry name" value="Winged helix' DNA-binding domain"/>
    <property type="match status" value="1"/>
</dbReference>
<dbReference type="PRINTS" id="PR00598">
    <property type="entry name" value="HTHMARR"/>
</dbReference>
<name>A0A9E5MQ64_9GAMM</name>
<gene>
    <name evidence="5" type="ORF">G8770_22790</name>
</gene>
<dbReference type="PANTHER" id="PTHR33164">
    <property type="entry name" value="TRANSCRIPTIONAL REGULATOR, MARR FAMILY"/>
    <property type="match status" value="1"/>
</dbReference>
<accession>A0A9E5MQ64</accession>
<evidence type="ECO:0000256" key="2">
    <source>
        <dbReference type="ARBA" id="ARBA00023125"/>
    </source>
</evidence>
<dbReference type="GO" id="GO:0003677">
    <property type="term" value="F:DNA binding"/>
    <property type="evidence" value="ECO:0007669"/>
    <property type="project" value="UniProtKB-KW"/>
</dbReference>
<proteinExistence type="predicted"/>